<organism evidence="1 2">
    <name type="scientific">Hyaloscypha hepaticicola</name>
    <dbReference type="NCBI Taxonomy" id="2082293"/>
    <lineage>
        <taxon>Eukaryota</taxon>
        <taxon>Fungi</taxon>
        <taxon>Dikarya</taxon>
        <taxon>Ascomycota</taxon>
        <taxon>Pezizomycotina</taxon>
        <taxon>Leotiomycetes</taxon>
        <taxon>Helotiales</taxon>
        <taxon>Hyaloscyphaceae</taxon>
        <taxon>Hyaloscypha</taxon>
    </lineage>
</organism>
<dbReference type="OrthoDB" id="5389823at2759"/>
<name>A0A2J6PVP5_9HELO</name>
<reference evidence="1 2" key="1">
    <citation type="submission" date="2016-05" db="EMBL/GenBank/DDBJ databases">
        <title>A degradative enzymes factory behind the ericoid mycorrhizal symbiosis.</title>
        <authorList>
            <consortium name="DOE Joint Genome Institute"/>
            <person name="Martino E."/>
            <person name="Morin E."/>
            <person name="Grelet G."/>
            <person name="Kuo A."/>
            <person name="Kohler A."/>
            <person name="Daghino S."/>
            <person name="Barry K."/>
            <person name="Choi C."/>
            <person name="Cichocki N."/>
            <person name="Clum A."/>
            <person name="Copeland A."/>
            <person name="Hainaut M."/>
            <person name="Haridas S."/>
            <person name="Labutti K."/>
            <person name="Lindquist E."/>
            <person name="Lipzen A."/>
            <person name="Khouja H.-R."/>
            <person name="Murat C."/>
            <person name="Ohm R."/>
            <person name="Olson A."/>
            <person name="Spatafora J."/>
            <person name="Veneault-Fourrey C."/>
            <person name="Henrissat B."/>
            <person name="Grigoriev I."/>
            <person name="Martin F."/>
            <person name="Perotto S."/>
        </authorList>
    </citation>
    <scope>NUCLEOTIDE SEQUENCE [LARGE SCALE GENOMIC DNA]</scope>
    <source>
        <strain evidence="1 2">UAMH 7357</strain>
    </source>
</reference>
<dbReference type="Proteomes" id="UP000235672">
    <property type="component" value="Unassembled WGS sequence"/>
</dbReference>
<dbReference type="EMBL" id="KZ613496">
    <property type="protein sequence ID" value="PMD18090.1"/>
    <property type="molecule type" value="Genomic_DNA"/>
</dbReference>
<sequence>MIGGYGGYLRPDDIPTAVEIAVELILSELRSNDWRERFQPFRNGYINRESRIGNLEIEEYIRRMNLLVQIANHTVGAANYHAEVQPKIADSGPDAGRFPRDFERPRRVGDFYTMDISILDRILRAYNLPVDYLGRSSLSSPLRLGGGFAENERMREEKIRALFEYLGVDTRDPGLGSGLGMGGGLLGFGRGRLGGEPLGGRRLGGLGRISY</sequence>
<dbReference type="AlphaFoldDB" id="A0A2J6PVP5"/>
<proteinExistence type="predicted"/>
<protein>
    <submittedName>
        <fullName evidence="1">Uncharacterized protein</fullName>
    </submittedName>
</protein>
<evidence type="ECO:0000313" key="1">
    <source>
        <dbReference type="EMBL" id="PMD18090.1"/>
    </source>
</evidence>
<gene>
    <name evidence="1" type="ORF">NA56DRAFT_661744</name>
</gene>
<keyword evidence="2" id="KW-1185">Reference proteome</keyword>
<evidence type="ECO:0000313" key="2">
    <source>
        <dbReference type="Proteomes" id="UP000235672"/>
    </source>
</evidence>
<accession>A0A2J6PVP5</accession>